<keyword evidence="4 7" id="KW-0812">Transmembrane</keyword>
<proteinExistence type="inferred from homology"/>
<dbReference type="Pfam" id="PF03458">
    <property type="entry name" value="Gly_transporter"/>
    <property type="match status" value="2"/>
</dbReference>
<dbReference type="InterPro" id="IPR005115">
    <property type="entry name" value="Gly_transporter"/>
</dbReference>
<evidence type="ECO:0000256" key="2">
    <source>
        <dbReference type="ARBA" id="ARBA00008193"/>
    </source>
</evidence>
<feature type="transmembrane region" description="Helical" evidence="7">
    <location>
        <begin position="32"/>
        <end position="53"/>
    </location>
</feature>
<feature type="domain" description="Glycine transporter" evidence="8">
    <location>
        <begin position="8"/>
        <end position="81"/>
    </location>
</feature>
<evidence type="ECO:0000256" key="4">
    <source>
        <dbReference type="ARBA" id="ARBA00022692"/>
    </source>
</evidence>
<dbReference type="GO" id="GO:0005886">
    <property type="term" value="C:plasma membrane"/>
    <property type="evidence" value="ECO:0007669"/>
    <property type="project" value="UniProtKB-SubCell"/>
</dbReference>
<feature type="transmembrane region" description="Helical" evidence="7">
    <location>
        <begin position="151"/>
        <end position="169"/>
    </location>
</feature>
<evidence type="ECO:0000256" key="1">
    <source>
        <dbReference type="ARBA" id="ARBA00004651"/>
    </source>
</evidence>
<evidence type="ECO:0000256" key="6">
    <source>
        <dbReference type="ARBA" id="ARBA00023136"/>
    </source>
</evidence>
<evidence type="ECO:0000256" key="7">
    <source>
        <dbReference type="SAM" id="Phobius"/>
    </source>
</evidence>
<name>A0AAN4VUK0_9BACT</name>
<feature type="transmembrane region" description="Helical" evidence="7">
    <location>
        <begin position="118"/>
        <end position="139"/>
    </location>
</feature>
<evidence type="ECO:0000313" key="9">
    <source>
        <dbReference type="EMBL" id="GJM60246.1"/>
    </source>
</evidence>
<gene>
    <name evidence="9" type="ORF">PEDI_07980</name>
</gene>
<sequence length="203" mass="21791">MHQEFIYFLDLAGTLAFAISGIQTAADKKMDVFGAMMIGFITALGGGTVRDMLLGNQPVFWFHDLNYLAVVGIAVGIVYAFAGPVRRLKQTLFLFDTIGIGVFTVIGVTKGLDAGISAPYAVIMGMVSSVVGGATRDVLCNEIPLILRKEVYATACLFGGAVYVILHGYGLDEVLVSFVTMGVVIAIRLLSIKHHISLPRMRS</sequence>
<evidence type="ECO:0000259" key="8">
    <source>
        <dbReference type="Pfam" id="PF03458"/>
    </source>
</evidence>
<keyword evidence="3" id="KW-1003">Cell membrane</keyword>
<feature type="transmembrane region" description="Helical" evidence="7">
    <location>
        <begin position="65"/>
        <end position="85"/>
    </location>
</feature>
<comment type="subcellular location">
    <subcellularLocation>
        <location evidence="1">Cell membrane</location>
        <topology evidence="1">Multi-pass membrane protein</topology>
    </subcellularLocation>
</comment>
<organism evidence="9 10">
    <name type="scientific">Persicobacter diffluens</name>
    <dbReference type="NCBI Taxonomy" id="981"/>
    <lineage>
        <taxon>Bacteria</taxon>
        <taxon>Pseudomonadati</taxon>
        <taxon>Bacteroidota</taxon>
        <taxon>Cytophagia</taxon>
        <taxon>Cytophagales</taxon>
        <taxon>Persicobacteraceae</taxon>
        <taxon>Persicobacter</taxon>
    </lineage>
</organism>
<keyword evidence="6 7" id="KW-0472">Membrane</keyword>
<keyword evidence="5 7" id="KW-1133">Transmembrane helix</keyword>
<evidence type="ECO:0000256" key="3">
    <source>
        <dbReference type="ARBA" id="ARBA00022475"/>
    </source>
</evidence>
<dbReference type="Proteomes" id="UP001310022">
    <property type="component" value="Unassembled WGS sequence"/>
</dbReference>
<dbReference type="AlphaFoldDB" id="A0AAN4VUK0"/>
<dbReference type="PANTHER" id="PTHR30506:SF3">
    <property type="entry name" value="UPF0126 INNER MEMBRANE PROTEIN YADS-RELATED"/>
    <property type="match status" value="1"/>
</dbReference>
<keyword evidence="10" id="KW-1185">Reference proteome</keyword>
<feature type="transmembrane region" description="Helical" evidence="7">
    <location>
        <begin position="6"/>
        <end position="25"/>
    </location>
</feature>
<reference evidence="9 10" key="1">
    <citation type="submission" date="2021-12" db="EMBL/GenBank/DDBJ databases">
        <title>Genome sequencing of bacteria with rrn-lacking chromosome and rrn-plasmid.</title>
        <authorList>
            <person name="Anda M."/>
            <person name="Iwasaki W."/>
        </authorList>
    </citation>
    <scope>NUCLEOTIDE SEQUENCE [LARGE SCALE GENOMIC DNA]</scope>
    <source>
        <strain evidence="9 10">NBRC 15940</strain>
    </source>
</reference>
<dbReference type="EMBL" id="BQKE01000001">
    <property type="protein sequence ID" value="GJM60246.1"/>
    <property type="molecule type" value="Genomic_DNA"/>
</dbReference>
<dbReference type="RefSeq" id="WP_053404119.1">
    <property type="nucleotide sequence ID" value="NZ_BQKE01000001.1"/>
</dbReference>
<evidence type="ECO:0000313" key="10">
    <source>
        <dbReference type="Proteomes" id="UP001310022"/>
    </source>
</evidence>
<protein>
    <submittedName>
        <fullName evidence="9">Membrane protein</fullName>
    </submittedName>
</protein>
<accession>A0AAN4VUK0</accession>
<comment type="similarity">
    <text evidence="2">Belongs to the UPF0126 family.</text>
</comment>
<comment type="caution">
    <text evidence="9">The sequence shown here is derived from an EMBL/GenBank/DDBJ whole genome shotgun (WGS) entry which is preliminary data.</text>
</comment>
<dbReference type="PANTHER" id="PTHR30506">
    <property type="entry name" value="INNER MEMBRANE PROTEIN"/>
    <property type="match status" value="1"/>
</dbReference>
<feature type="transmembrane region" description="Helical" evidence="7">
    <location>
        <begin position="92"/>
        <end position="112"/>
    </location>
</feature>
<feature type="transmembrane region" description="Helical" evidence="7">
    <location>
        <begin position="175"/>
        <end position="192"/>
    </location>
</feature>
<evidence type="ECO:0000256" key="5">
    <source>
        <dbReference type="ARBA" id="ARBA00022989"/>
    </source>
</evidence>
<feature type="domain" description="Glycine transporter" evidence="8">
    <location>
        <begin position="94"/>
        <end position="167"/>
    </location>
</feature>